<evidence type="ECO:0000256" key="8">
    <source>
        <dbReference type="ARBA" id="ARBA00022741"/>
    </source>
</evidence>
<dbReference type="OrthoDB" id="9766423at2"/>
<evidence type="ECO:0000256" key="13">
    <source>
        <dbReference type="HAMAP-Rule" id="MF_00409"/>
    </source>
</evidence>
<evidence type="ECO:0000256" key="3">
    <source>
        <dbReference type="ARBA" id="ARBA00012071"/>
    </source>
</evidence>
<evidence type="ECO:0000256" key="6">
    <source>
        <dbReference type="ARBA" id="ARBA00022556"/>
    </source>
</evidence>
<feature type="transmembrane region" description="Helical" evidence="14">
    <location>
        <begin position="17"/>
        <end position="38"/>
    </location>
</feature>
<dbReference type="GO" id="GO:0005524">
    <property type="term" value="F:ATP binding"/>
    <property type="evidence" value="ECO:0007669"/>
    <property type="project" value="UniProtKB-UniRule"/>
</dbReference>
<evidence type="ECO:0000256" key="2">
    <source>
        <dbReference type="ARBA" id="ARBA00004870"/>
    </source>
</evidence>
<evidence type="ECO:0000313" key="16">
    <source>
        <dbReference type="Proteomes" id="UP000066549"/>
    </source>
</evidence>
<dbReference type="Pfam" id="PF02606">
    <property type="entry name" value="LpxK"/>
    <property type="match status" value="1"/>
</dbReference>
<keyword evidence="11 13" id="KW-0443">Lipid metabolism</keyword>
<accession>A0A0H4IY41</accession>
<keyword evidence="9 13" id="KW-0418">Kinase</keyword>
<dbReference type="EC" id="2.7.1.130" evidence="3 13"/>
<dbReference type="GO" id="GO:0009244">
    <property type="term" value="P:lipopolysaccharide core region biosynthetic process"/>
    <property type="evidence" value="ECO:0007669"/>
    <property type="project" value="TreeGrafter"/>
</dbReference>
<evidence type="ECO:0000256" key="4">
    <source>
        <dbReference type="ARBA" id="ARBA00016436"/>
    </source>
</evidence>
<comment type="similarity">
    <text evidence="13">Belongs to the LpxK family.</text>
</comment>
<evidence type="ECO:0000256" key="11">
    <source>
        <dbReference type="ARBA" id="ARBA00023098"/>
    </source>
</evidence>
<evidence type="ECO:0000256" key="9">
    <source>
        <dbReference type="ARBA" id="ARBA00022777"/>
    </source>
</evidence>
<organism evidence="15 16">
    <name type="scientific">Methylophilales bacterium MBRS-H7</name>
    <dbReference type="NCBI Taxonomy" id="1623450"/>
    <lineage>
        <taxon>Bacteria</taxon>
        <taxon>Pseudomonadati</taxon>
        <taxon>Pseudomonadota</taxon>
        <taxon>Betaproteobacteria</taxon>
        <taxon>Nitrosomonadales</taxon>
        <taxon>OM43 clade</taxon>
    </lineage>
</organism>
<reference evidence="15 16" key="1">
    <citation type="submission" date="2015-03" db="EMBL/GenBank/DDBJ databases">
        <title>Comparative analysis of the OM43 clade including a novel species from Red Sea uncovers genomic and metabolic diversity among marine methylotrophs.</title>
        <authorList>
            <person name="Jimenez-Infante F."/>
            <person name="Ngugi D.K."/>
            <person name="Vinu M."/>
            <person name="Alam I."/>
            <person name="Kamau A."/>
            <person name="Blom J."/>
            <person name="Bajic V.B."/>
            <person name="Stingl U."/>
        </authorList>
    </citation>
    <scope>NUCLEOTIDE SEQUENCE [LARGE SCALE GENOMIC DNA]</scope>
    <source>
        <strain evidence="15 16">MBRSH7</strain>
    </source>
</reference>
<keyword evidence="6 13" id="KW-0441">Lipid A biosynthesis</keyword>
<keyword evidence="16" id="KW-1185">Reference proteome</keyword>
<evidence type="ECO:0000256" key="1">
    <source>
        <dbReference type="ARBA" id="ARBA00002274"/>
    </source>
</evidence>
<protein>
    <recommendedName>
        <fullName evidence="4 13">Tetraacyldisaccharide 4'-kinase</fullName>
        <ecNumber evidence="3 13">2.7.1.130</ecNumber>
    </recommendedName>
    <alternativeName>
        <fullName evidence="12 13">Lipid A 4'-kinase</fullName>
    </alternativeName>
</protein>
<keyword evidence="5 13" id="KW-0444">Lipid biosynthesis</keyword>
<dbReference type="InterPro" id="IPR003758">
    <property type="entry name" value="LpxK"/>
</dbReference>
<dbReference type="NCBIfam" id="TIGR00682">
    <property type="entry name" value="lpxK"/>
    <property type="match status" value="1"/>
</dbReference>
<dbReference type="GO" id="GO:0009029">
    <property type="term" value="F:lipid-A 4'-kinase activity"/>
    <property type="evidence" value="ECO:0007669"/>
    <property type="project" value="UniProtKB-UniRule"/>
</dbReference>
<keyword evidence="7 13" id="KW-0808">Transferase</keyword>
<comment type="catalytic activity">
    <reaction evidence="13">
        <text>a lipid A disaccharide + ATP = a lipid IVA + ADP + H(+)</text>
        <dbReference type="Rhea" id="RHEA:67840"/>
        <dbReference type="ChEBI" id="CHEBI:15378"/>
        <dbReference type="ChEBI" id="CHEBI:30616"/>
        <dbReference type="ChEBI" id="CHEBI:176343"/>
        <dbReference type="ChEBI" id="CHEBI:176425"/>
        <dbReference type="ChEBI" id="CHEBI:456216"/>
        <dbReference type="EC" id="2.7.1.130"/>
    </reaction>
</comment>
<dbReference type="GO" id="GO:0005886">
    <property type="term" value="C:plasma membrane"/>
    <property type="evidence" value="ECO:0007669"/>
    <property type="project" value="TreeGrafter"/>
</dbReference>
<dbReference type="PATRIC" id="fig|1623450.3.peg.295"/>
<evidence type="ECO:0000256" key="7">
    <source>
        <dbReference type="ARBA" id="ARBA00022679"/>
    </source>
</evidence>
<keyword evidence="14" id="KW-1133">Transmembrane helix</keyword>
<evidence type="ECO:0000256" key="5">
    <source>
        <dbReference type="ARBA" id="ARBA00022516"/>
    </source>
</evidence>
<keyword evidence="10 13" id="KW-0067">ATP-binding</keyword>
<keyword evidence="14" id="KW-0472">Membrane</keyword>
<dbReference type="PANTHER" id="PTHR42724">
    <property type="entry name" value="TETRAACYLDISACCHARIDE 4'-KINASE"/>
    <property type="match status" value="1"/>
</dbReference>
<evidence type="ECO:0000256" key="12">
    <source>
        <dbReference type="ARBA" id="ARBA00029757"/>
    </source>
</evidence>
<gene>
    <name evidence="13" type="primary">lpxK</name>
    <name evidence="15" type="ORF">VI33_01485</name>
</gene>
<evidence type="ECO:0000256" key="14">
    <source>
        <dbReference type="SAM" id="Phobius"/>
    </source>
</evidence>
<comment type="pathway">
    <text evidence="2 13">Glycolipid biosynthesis; lipid IV(A) biosynthesis; lipid IV(A) from (3R)-3-hydroxytetradecanoyl-[acyl-carrier-protein] and UDP-N-acetyl-alpha-D-glucosamine: step 6/6.</text>
</comment>
<dbReference type="AlphaFoldDB" id="A0A0H4IY41"/>
<dbReference type="SUPFAM" id="SSF52540">
    <property type="entry name" value="P-loop containing nucleoside triphosphate hydrolases"/>
    <property type="match status" value="1"/>
</dbReference>
<comment type="function">
    <text evidence="1 13">Transfers the gamma-phosphate of ATP to the 4'-position of a tetraacyldisaccharide 1-phosphate intermediate (termed DS-1-P) to form tetraacyldisaccharide 1,4'-bis-phosphate (lipid IVA).</text>
</comment>
<dbReference type="InterPro" id="IPR027417">
    <property type="entry name" value="P-loop_NTPase"/>
</dbReference>
<dbReference type="UniPathway" id="UPA00359">
    <property type="reaction ID" value="UER00482"/>
</dbReference>
<proteinExistence type="inferred from homology"/>
<dbReference type="GO" id="GO:0009245">
    <property type="term" value="P:lipid A biosynthetic process"/>
    <property type="evidence" value="ECO:0007669"/>
    <property type="project" value="UniProtKB-UniRule"/>
</dbReference>
<dbReference type="EMBL" id="CP011002">
    <property type="protein sequence ID" value="AKO65459.1"/>
    <property type="molecule type" value="Genomic_DNA"/>
</dbReference>
<keyword evidence="14" id="KW-0812">Transmembrane</keyword>
<evidence type="ECO:0000256" key="10">
    <source>
        <dbReference type="ARBA" id="ARBA00022840"/>
    </source>
</evidence>
<name>A0A0H4IY41_9PROT</name>
<sequence>MSIEKFFTDQYYKQANLIWLLAPLSLINYFIYYLRIGLYKFNIFKQKKLPVTTIVVGNLIVGGSGKTQLVIYLAKLLKKNNINVGIISRGYKGKFKNTTEVFDNSNPVDVGDEALLLKQKLNIPVFISKSRFDAGNALIKKYNDTDLIISDDGLQHKSLIFDYKILINDDRYVTNHLLLPAGPFREPLSKILDNDILVLSNSLESKKDFFNFSLNQKVTNLKTNEKIALNKLPNLHLSIGIGYPYRLINSLKKLCDFKYRIYDDHYYFTNNDFKDNFNYLITEKDSVKCTNIKNNNIWVLKSDPRMCPVFEKKLLGKILNG</sequence>
<keyword evidence="8 13" id="KW-0547">Nucleotide-binding</keyword>
<evidence type="ECO:0000313" key="15">
    <source>
        <dbReference type="EMBL" id="AKO65459.1"/>
    </source>
</evidence>
<dbReference type="PANTHER" id="PTHR42724:SF1">
    <property type="entry name" value="TETRAACYLDISACCHARIDE 4'-KINASE, MITOCHONDRIAL-RELATED"/>
    <property type="match status" value="1"/>
</dbReference>
<feature type="binding site" evidence="13">
    <location>
        <begin position="60"/>
        <end position="67"/>
    </location>
    <ligand>
        <name>ATP</name>
        <dbReference type="ChEBI" id="CHEBI:30616"/>
    </ligand>
</feature>
<dbReference type="Proteomes" id="UP000066549">
    <property type="component" value="Chromosome"/>
</dbReference>
<dbReference type="HAMAP" id="MF_00409">
    <property type="entry name" value="LpxK"/>
    <property type="match status" value="1"/>
</dbReference>